<dbReference type="Proteomes" id="UP001209878">
    <property type="component" value="Unassembled WGS sequence"/>
</dbReference>
<protein>
    <submittedName>
        <fullName evidence="1">Uncharacterized protein</fullName>
    </submittedName>
</protein>
<evidence type="ECO:0000313" key="2">
    <source>
        <dbReference type="Proteomes" id="UP001209878"/>
    </source>
</evidence>
<accession>A0AAD9N6E4</accession>
<dbReference type="CDD" id="cd00063">
    <property type="entry name" value="FN3"/>
    <property type="match status" value="1"/>
</dbReference>
<dbReference type="InterPro" id="IPR036116">
    <property type="entry name" value="FN3_sf"/>
</dbReference>
<dbReference type="EMBL" id="JAODUO010001946">
    <property type="protein sequence ID" value="KAK2156716.1"/>
    <property type="molecule type" value="Genomic_DNA"/>
</dbReference>
<gene>
    <name evidence="1" type="ORF">NP493_1948g00003</name>
</gene>
<keyword evidence="2" id="KW-1185">Reference proteome</keyword>
<dbReference type="Gene3D" id="2.60.120.260">
    <property type="entry name" value="Galactose-binding domain-like"/>
    <property type="match status" value="1"/>
</dbReference>
<comment type="caution">
    <text evidence="1">The sequence shown here is derived from an EMBL/GenBank/DDBJ whole genome shotgun (WGS) entry which is preliminary data.</text>
</comment>
<name>A0AAD9N6E4_RIDPI</name>
<organism evidence="1 2">
    <name type="scientific">Ridgeia piscesae</name>
    <name type="common">Tubeworm</name>
    <dbReference type="NCBI Taxonomy" id="27915"/>
    <lineage>
        <taxon>Eukaryota</taxon>
        <taxon>Metazoa</taxon>
        <taxon>Spiralia</taxon>
        <taxon>Lophotrochozoa</taxon>
        <taxon>Annelida</taxon>
        <taxon>Polychaeta</taxon>
        <taxon>Sedentaria</taxon>
        <taxon>Canalipalpata</taxon>
        <taxon>Sabellida</taxon>
        <taxon>Siboglinidae</taxon>
        <taxon>Ridgeia</taxon>
    </lineage>
</organism>
<dbReference type="SUPFAM" id="SSF49265">
    <property type="entry name" value="Fibronectin type III"/>
    <property type="match status" value="1"/>
</dbReference>
<dbReference type="InterPro" id="IPR003961">
    <property type="entry name" value="FN3_dom"/>
</dbReference>
<evidence type="ECO:0000313" key="1">
    <source>
        <dbReference type="EMBL" id="KAK2156716.1"/>
    </source>
</evidence>
<dbReference type="AlphaFoldDB" id="A0AAD9N6E4"/>
<reference evidence="1" key="1">
    <citation type="journal article" date="2023" name="Mol. Biol. Evol.">
        <title>Third-Generation Sequencing Reveals the Adaptive Role of the Epigenome in Three Deep-Sea Polychaetes.</title>
        <authorList>
            <person name="Perez M."/>
            <person name="Aroh O."/>
            <person name="Sun Y."/>
            <person name="Lan Y."/>
            <person name="Juniper S.K."/>
            <person name="Young C.R."/>
            <person name="Angers B."/>
            <person name="Qian P.Y."/>
        </authorList>
    </citation>
    <scope>NUCLEOTIDE SEQUENCE</scope>
    <source>
        <strain evidence="1">R07B-5</strain>
    </source>
</reference>
<proteinExistence type="predicted"/>
<sequence length="295" mass="32775">MTYRILCVILYIEKVFIYNYTFLLIYVTDPERLKHFTLSVGDSPDKATECAEHVGSVGPGATVNVSCSAVGRYLTFRREGEGVDAAGLCEVVVIGRRRISCQDCPAGTSCNDVIGCDACARGKQQPDCVKVCQDDTYGVNCREECGHCKDNEPCDKENGVCTSGCEMWYAPDLCKSYIRNPFFKTTDKPGVEDITSSSILVSWPKANDVTPGLESHYYYVVWLGLREGIFNNVSSLQEAADQHTLRSRITGLSFNTNFSVQIEPFRQLDDRRQSGTKTQIVHFKTGCRGRCLLCG</sequence>